<dbReference type="Pfam" id="PF04336">
    <property type="entry name" value="ACP_PD"/>
    <property type="match status" value="1"/>
</dbReference>
<comment type="caution">
    <text evidence="1">The sequence shown here is derived from an EMBL/GenBank/DDBJ whole genome shotgun (WGS) entry which is preliminary data.</text>
</comment>
<name>A0ABS9ZW04_9SPHI</name>
<evidence type="ECO:0000313" key="2">
    <source>
        <dbReference type="Proteomes" id="UP001165460"/>
    </source>
</evidence>
<evidence type="ECO:0000313" key="1">
    <source>
        <dbReference type="EMBL" id="MCJ0742482.1"/>
    </source>
</evidence>
<dbReference type="Proteomes" id="UP001165460">
    <property type="component" value="Unassembled WGS sequence"/>
</dbReference>
<dbReference type="InterPro" id="IPR007431">
    <property type="entry name" value="ACP_PD"/>
</dbReference>
<accession>A0ABS9ZW04</accession>
<dbReference type="EMBL" id="JALGBH010000001">
    <property type="protein sequence ID" value="MCJ0742482.1"/>
    <property type="molecule type" value="Genomic_DNA"/>
</dbReference>
<protein>
    <submittedName>
        <fullName evidence="1">ACP phosphodiesterase</fullName>
    </submittedName>
</protein>
<keyword evidence="2" id="KW-1185">Reference proteome</keyword>
<sequence length="224" mass="26744">MNFLSHFYFDRHNSNSYCITGTVLPDLVKNANKDWNCYPQKHEELFIGEGKQLELLKGWKRHLKVDQLFHSSVFFQDETQKLKQWLIPFLEGSPVRPSFLAHIGLELMLDHLLVEQRLIDIHHFYHHLSSSKGQQLDLFLSKCNINDLPKFNHFYDNFLSSRYLLSYQKIDNISYALQRICMRLWKDPFDKENLSELTGQLLHYKKDLETNFMSIFDTIEKELN</sequence>
<reference evidence="1" key="1">
    <citation type="submission" date="2022-03" db="EMBL/GenBank/DDBJ databases">
        <authorList>
            <person name="Woo C.Y."/>
        </authorList>
    </citation>
    <scope>NUCLEOTIDE SEQUENCE</scope>
    <source>
        <strain evidence="1">CYS-01</strain>
    </source>
</reference>
<gene>
    <name evidence="1" type="ORF">MMF97_07155</name>
</gene>
<proteinExistence type="predicted"/>
<organism evidence="1 2">
    <name type="scientific">Pedobacter montanisoli</name>
    <dbReference type="NCBI Taxonomy" id="2923277"/>
    <lineage>
        <taxon>Bacteria</taxon>
        <taxon>Pseudomonadati</taxon>
        <taxon>Bacteroidota</taxon>
        <taxon>Sphingobacteriia</taxon>
        <taxon>Sphingobacteriales</taxon>
        <taxon>Sphingobacteriaceae</taxon>
        <taxon>Pedobacter</taxon>
    </lineage>
</organism>
<dbReference type="RefSeq" id="WP_243360955.1">
    <property type="nucleotide sequence ID" value="NZ_JALGBH010000001.1"/>
</dbReference>